<evidence type="ECO:0000313" key="1">
    <source>
        <dbReference type="EMBL" id="KAF7422179.1"/>
    </source>
</evidence>
<dbReference type="SUPFAM" id="SSF48371">
    <property type="entry name" value="ARM repeat"/>
    <property type="match status" value="1"/>
</dbReference>
<dbReference type="PANTHER" id="PTHR21663:SF0">
    <property type="entry name" value="HEAT REPEAT-CONTAINING PROTEIN 5B"/>
    <property type="match status" value="1"/>
</dbReference>
<dbReference type="GO" id="GO:0016020">
    <property type="term" value="C:membrane"/>
    <property type="evidence" value="ECO:0007669"/>
    <property type="project" value="TreeGrafter"/>
</dbReference>
<dbReference type="AlphaFoldDB" id="A0A8H6ZLV7"/>
<accession>A0A8H6ZLV7</accession>
<dbReference type="GO" id="GO:0005794">
    <property type="term" value="C:Golgi apparatus"/>
    <property type="evidence" value="ECO:0007669"/>
    <property type="project" value="TreeGrafter"/>
</dbReference>
<dbReference type="GO" id="GO:0006897">
    <property type="term" value="P:endocytosis"/>
    <property type="evidence" value="ECO:0007669"/>
    <property type="project" value="TreeGrafter"/>
</dbReference>
<dbReference type="GeneID" id="59380152"/>
<dbReference type="InterPro" id="IPR016024">
    <property type="entry name" value="ARM-type_fold"/>
</dbReference>
<dbReference type="PANTHER" id="PTHR21663">
    <property type="entry name" value="HYPOTHETICAL HEAT DOMAIN-CONTAINING"/>
    <property type="match status" value="1"/>
</dbReference>
<keyword evidence="2" id="KW-1185">Reference proteome</keyword>
<dbReference type="InterPro" id="IPR040108">
    <property type="entry name" value="Laa1/Sip1/HEATR5"/>
</dbReference>
<proteinExistence type="predicted"/>
<reference evidence="1" key="1">
    <citation type="submission" date="2019-07" db="EMBL/GenBank/DDBJ databases">
        <authorList>
            <person name="Palmer J.M."/>
        </authorList>
    </citation>
    <scope>NUCLEOTIDE SEQUENCE</scope>
    <source>
        <strain evidence="1">PC9</strain>
    </source>
</reference>
<dbReference type="EMBL" id="JACETU010000008">
    <property type="protein sequence ID" value="KAF7422179.1"/>
    <property type="molecule type" value="Genomic_DNA"/>
</dbReference>
<dbReference type="VEuPathDB" id="FungiDB:PC9H_010334"/>
<evidence type="ECO:0000313" key="2">
    <source>
        <dbReference type="Proteomes" id="UP000623687"/>
    </source>
</evidence>
<organism evidence="1 2">
    <name type="scientific">Pleurotus ostreatus</name>
    <name type="common">Oyster mushroom</name>
    <name type="synonym">White-rot fungus</name>
    <dbReference type="NCBI Taxonomy" id="5322"/>
    <lineage>
        <taxon>Eukaryota</taxon>
        <taxon>Fungi</taxon>
        <taxon>Dikarya</taxon>
        <taxon>Basidiomycota</taxon>
        <taxon>Agaricomycotina</taxon>
        <taxon>Agaricomycetes</taxon>
        <taxon>Agaricomycetidae</taxon>
        <taxon>Agaricales</taxon>
        <taxon>Pleurotineae</taxon>
        <taxon>Pleurotaceae</taxon>
        <taxon>Pleurotus</taxon>
    </lineage>
</organism>
<comment type="caution">
    <text evidence="1">The sequence shown here is derived from an EMBL/GenBank/DDBJ whole genome shotgun (WGS) entry which is preliminary data.</text>
</comment>
<protein>
    <submittedName>
        <fullName evidence="1">Uncharacterized protein</fullName>
    </submittedName>
</protein>
<dbReference type="OrthoDB" id="3042782at2759"/>
<gene>
    <name evidence="1" type="ORF">PC9H_010334</name>
</gene>
<dbReference type="GO" id="GO:0042147">
    <property type="term" value="P:retrograde transport, endosome to Golgi"/>
    <property type="evidence" value="ECO:0007669"/>
    <property type="project" value="TreeGrafter"/>
</dbReference>
<dbReference type="GO" id="GO:0008104">
    <property type="term" value="P:intracellular protein localization"/>
    <property type="evidence" value="ECO:0007669"/>
    <property type="project" value="TreeGrafter"/>
</dbReference>
<dbReference type="GO" id="GO:0005829">
    <property type="term" value="C:cytosol"/>
    <property type="evidence" value="ECO:0007669"/>
    <property type="project" value="GOC"/>
</dbReference>
<name>A0A8H6ZLV7_PLEOS</name>
<sequence length="323" mass="35138">MNLRSWLASTEKKLTHANPDTLKGTQNTLEQIFVKIISASAPYTPPGRAVRQLVAQCLIKVYRRGETRTLFDTLQALMKIVGDFKAIEKDTVKVAAFSCIGDLMYEFGTQVMFFMAEISMVTLRMAKSSNIERTVVIQEPAAKGVKKAGQALGDDPLSPAGGTSTEIKKPMFSPAEMLAHLGISPRPLHHLLAPPLAKHASHFMNDIVANPLLHKNVHANNLNGGSTLRYETLLIRNAVGILVRDVIGVRMLSKQGQIGAMQELSNSYLKRWPAMMPGQVAPSSTILVVALREVAGLLQQLGNAPPPVQDAVSEPLVTLLTHP</sequence>
<dbReference type="RefSeq" id="XP_036627211.1">
    <property type="nucleotide sequence ID" value="XM_036779828.1"/>
</dbReference>
<dbReference type="GO" id="GO:0030139">
    <property type="term" value="C:endocytic vesicle"/>
    <property type="evidence" value="ECO:0007669"/>
    <property type="project" value="TreeGrafter"/>
</dbReference>
<dbReference type="Proteomes" id="UP000623687">
    <property type="component" value="Unassembled WGS sequence"/>
</dbReference>